<dbReference type="AlphaFoldDB" id="A0A4R3Z7L3"/>
<dbReference type="PROSITE" id="PS51273">
    <property type="entry name" value="GATASE_TYPE_1"/>
    <property type="match status" value="1"/>
</dbReference>
<keyword evidence="11" id="KW-0055">Arginine biosynthesis</keyword>
<keyword evidence="8 11" id="KW-0665">Pyrimidine biosynthesis</keyword>
<comment type="caution">
    <text evidence="11">Lacks conserved residue(s) required for the propagation of feature annotation.</text>
</comment>
<comment type="catalytic activity">
    <reaction evidence="9 11">
        <text>hydrogencarbonate + L-glutamine + 2 ATP + H2O = carbamoyl phosphate + L-glutamate + 2 ADP + phosphate + 2 H(+)</text>
        <dbReference type="Rhea" id="RHEA:18633"/>
        <dbReference type="ChEBI" id="CHEBI:15377"/>
        <dbReference type="ChEBI" id="CHEBI:15378"/>
        <dbReference type="ChEBI" id="CHEBI:17544"/>
        <dbReference type="ChEBI" id="CHEBI:29985"/>
        <dbReference type="ChEBI" id="CHEBI:30616"/>
        <dbReference type="ChEBI" id="CHEBI:43474"/>
        <dbReference type="ChEBI" id="CHEBI:58228"/>
        <dbReference type="ChEBI" id="CHEBI:58359"/>
        <dbReference type="ChEBI" id="CHEBI:456216"/>
        <dbReference type="EC" id="6.3.5.5"/>
    </reaction>
</comment>
<dbReference type="EMBL" id="SMCQ01000007">
    <property type="protein sequence ID" value="TCW00528.1"/>
    <property type="molecule type" value="Genomic_DNA"/>
</dbReference>
<evidence type="ECO:0000256" key="6">
    <source>
        <dbReference type="ARBA" id="ARBA00022840"/>
    </source>
</evidence>
<feature type="binding site" evidence="11">
    <location>
        <position position="50"/>
    </location>
    <ligand>
        <name>L-glutamine</name>
        <dbReference type="ChEBI" id="CHEBI:58359"/>
    </ligand>
</feature>
<dbReference type="PRINTS" id="PR00099">
    <property type="entry name" value="CPSGATASE"/>
</dbReference>
<gene>
    <name evidence="11" type="primary">carA</name>
    <name evidence="13" type="ORF">EDD60_10717</name>
</gene>
<dbReference type="GO" id="GO:0005524">
    <property type="term" value="F:ATP binding"/>
    <property type="evidence" value="ECO:0007669"/>
    <property type="project" value="UniProtKB-UniRule"/>
</dbReference>
<dbReference type="GO" id="GO:0044205">
    <property type="term" value="P:'de novo' UMP biosynthetic process"/>
    <property type="evidence" value="ECO:0007669"/>
    <property type="project" value="UniProtKB-UniRule"/>
</dbReference>
<dbReference type="InterPro" id="IPR036480">
    <property type="entry name" value="CarbP_synth_ssu_N_sf"/>
</dbReference>
<feature type="binding site" evidence="11">
    <location>
        <position position="226"/>
    </location>
    <ligand>
        <name>L-glutamine</name>
        <dbReference type="ChEBI" id="CHEBI:58359"/>
    </ligand>
</feature>
<dbReference type="GO" id="GO:0004088">
    <property type="term" value="F:carbamoyl-phosphate synthase (glutamine-hydrolyzing) activity"/>
    <property type="evidence" value="ECO:0007669"/>
    <property type="project" value="UniProtKB-UniRule"/>
</dbReference>
<feature type="binding site" evidence="11">
    <location>
        <position position="297"/>
    </location>
    <ligand>
        <name>L-glutamine</name>
        <dbReference type="ChEBI" id="CHEBI:58359"/>
    </ligand>
</feature>
<comment type="pathway">
    <text evidence="1 11">Pyrimidine metabolism; UMP biosynthesis via de novo pathway; (S)-dihydroorotate from bicarbonate: step 1/3.</text>
</comment>
<feature type="binding site" evidence="11">
    <location>
        <position position="253"/>
    </location>
    <ligand>
        <name>L-glutamine</name>
        <dbReference type="ChEBI" id="CHEBI:58359"/>
    </ligand>
</feature>
<keyword evidence="4 11" id="KW-0436">Ligase</keyword>
<dbReference type="Gene3D" id="3.50.30.20">
    <property type="entry name" value="Carbamoyl-phosphate synthase small subunit, N-terminal domain"/>
    <property type="match status" value="1"/>
</dbReference>
<dbReference type="CDD" id="cd01744">
    <property type="entry name" value="GATase1_CPSase"/>
    <property type="match status" value="1"/>
</dbReference>
<dbReference type="InterPro" id="IPR035686">
    <property type="entry name" value="CPSase_GATase1"/>
</dbReference>
<evidence type="ECO:0000256" key="7">
    <source>
        <dbReference type="ARBA" id="ARBA00022962"/>
    </source>
</evidence>
<dbReference type="EC" id="6.3.5.5" evidence="11"/>
<dbReference type="InterPro" id="IPR017926">
    <property type="entry name" value="GATASE"/>
</dbReference>
<keyword evidence="11" id="KW-0028">Amino-acid biosynthesis</keyword>
<dbReference type="GO" id="GO:0006207">
    <property type="term" value="P:'de novo' pyrimidine nucleobase biosynthetic process"/>
    <property type="evidence" value="ECO:0007669"/>
    <property type="project" value="InterPro"/>
</dbReference>
<feature type="domain" description="Carbamoyl-phosphate synthase small subunit N-terminal" evidence="12">
    <location>
        <begin position="6"/>
        <end position="136"/>
    </location>
</feature>
<comment type="caution">
    <text evidence="13">The sequence shown here is derived from an EMBL/GenBank/DDBJ whole genome shotgun (WGS) entry which is preliminary data.</text>
</comment>
<dbReference type="PANTHER" id="PTHR43418">
    <property type="entry name" value="MULTIFUNCTIONAL TRYPTOPHAN BIOSYNTHESIS PROTEIN-RELATED"/>
    <property type="match status" value="1"/>
</dbReference>
<comment type="catalytic activity">
    <reaction evidence="10 11">
        <text>L-glutamine + H2O = L-glutamate + NH4(+)</text>
        <dbReference type="Rhea" id="RHEA:15889"/>
        <dbReference type="ChEBI" id="CHEBI:15377"/>
        <dbReference type="ChEBI" id="CHEBI:28938"/>
        <dbReference type="ChEBI" id="CHEBI:29985"/>
        <dbReference type="ChEBI" id="CHEBI:58359"/>
    </reaction>
</comment>
<evidence type="ECO:0000256" key="9">
    <source>
        <dbReference type="ARBA" id="ARBA00048816"/>
    </source>
</evidence>
<feature type="active site" description="Nucleophile" evidence="11">
    <location>
        <position position="252"/>
    </location>
</feature>
<dbReference type="FunFam" id="3.50.30.20:FF:000001">
    <property type="entry name" value="Carbamoyl-phosphate synthase small chain"/>
    <property type="match status" value="1"/>
</dbReference>
<accession>A0A4R3Z7L3</accession>
<keyword evidence="5 11" id="KW-0547">Nucleotide-binding</keyword>
<dbReference type="GO" id="GO:0006526">
    <property type="term" value="P:L-arginine biosynthetic process"/>
    <property type="evidence" value="ECO:0007669"/>
    <property type="project" value="UniProtKB-UniRule"/>
</dbReference>
<evidence type="ECO:0000313" key="14">
    <source>
        <dbReference type="Proteomes" id="UP000295515"/>
    </source>
</evidence>
<dbReference type="UniPathway" id="UPA00070">
    <property type="reaction ID" value="UER00115"/>
</dbReference>
<dbReference type="InterPro" id="IPR006274">
    <property type="entry name" value="CarbamoylP_synth_ssu"/>
</dbReference>
<sequence length="362" mass="40933">MKGETMKAYLILEDGHIFEGESFGSTKEVICEFVFNTSMTGYVEVLTDPSYAGQGVVMTYPLIGNYGVCLDDQESSQPHVEGFVVNELSRKGSHFRKHMELEDYLIENDIPGIQGIDTRYLTKLIRDKGCMNGMITTTYYDDRNKVLEKIKDYRVKGVVEETTCQKAYTLGNGKIRVALYDFGAKKNIVMELVKRGCCVTVYPAWTLAEDILKENYDGVMLSNGPGDPKECQAIIQQIRILKESHIPIFAICLGHQLMALAHGFETEKLKYGHHGANHPVKDMNTKRVYISTQNHNYVVKNIDKKIAKTWFLNVNDNTIEGIEYLKENIKTVQFHPEACAGPTDTGYLFDEFIEMMGGNQNA</sequence>
<comment type="pathway">
    <text evidence="2 11">Amino-acid biosynthesis; L-arginine biosynthesis; carbamoyl phosphate from bicarbonate: step 1/1.</text>
</comment>
<dbReference type="Proteomes" id="UP000295515">
    <property type="component" value="Unassembled WGS sequence"/>
</dbReference>
<dbReference type="SUPFAM" id="SSF52021">
    <property type="entry name" value="Carbamoyl phosphate synthetase, small subunit N-terminal domain"/>
    <property type="match status" value="1"/>
</dbReference>
<evidence type="ECO:0000256" key="3">
    <source>
        <dbReference type="ARBA" id="ARBA00007800"/>
    </source>
</evidence>
<keyword evidence="7 11" id="KW-0315">Glutamine amidotransferase</keyword>
<dbReference type="Gene3D" id="3.40.50.880">
    <property type="match status" value="1"/>
</dbReference>
<dbReference type="NCBIfam" id="TIGR01368">
    <property type="entry name" value="CPSaseIIsmall"/>
    <property type="match status" value="1"/>
</dbReference>
<dbReference type="PANTHER" id="PTHR43418:SF7">
    <property type="entry name" value="CARBAMOYL-PHOSPHATE SYNTHASE SMALL CHAIN"/>
    <property type="match status" value="1"/>
</dbReference>
<evidence type="ECO:0000256" key="8">
    <source>
        <dbReference type="ARBA" id="ARBA00022975"/>
    </source>
</evidence>
<dbReference type="InterPro" id="IPR050472">
    <property type="entry name" value="Anth_synth/Amidotransfase"/>
</dbReference>
<comment type="function">
    <text evidence="11">Small subunit of the glutamine-dependent carbamoyl phosphate synthetase (CPSase). CPSase catalyzes the formation of carbamoyl phosphate from the ammonia moiety of glutamine, carbonate, and phosphate donated by ATP, constituting the first step of 2 biosynthetic pathways, one leading to arginine and/or urea and the other to pyrimidine nucleotides. The small subunit (glutamine amidotransferase) binds and cleaves glutamine to supply the large subunit with the substrate ammonia.</text>
</comment>
<proteinExistence type="inferred from homology"/>
<feature type="active site" evidence="11">
    <location>
        <position position="337"/>
    </location>
</feature>
<name>A0A4R3Z7L3_9FIRM</name>
<dbReference type="NCBIfam" id="NF009475">
    <property type="entry name" value="PRK12838.1"/>
    <property type="match status" value="1"/>
</dbReference>
<evidence type="ECO:0000256" key="5">
    <source>
        <dbReference type="ARBA" id="ARBA00022741"/>
    </source>
</evidence>
<keyword evidence="6 11" id="KW-0067">ATP-binding</keyword>
<dbReference type="HAMAP" id="MF_01209">
    <property type="entry name" value="CPSase_S_chain"/>
    <property type="match status" value="1"/>
</dbReference>
<evidence type="ECO:0000256" key="4">
    <source>
        <dbReference type="ARBA" id="ARBA00022598"/>
    </source>
</evidence>
<comment type="subunit">
    <text evidence="11">Composed of two chains; the small (or glutamine) chain promotes the hydrolysis of glutamine to ammonia, which is used by the large (or ammonia) chain to synthesize carbamoyl phosphate. Tetramer of heterodimers (alpha,beta)4.</text>
</comment>
<organism evidence="13 14">
    <name type="scientific">Longibaculum muris</name>
    <dbReference type="NCBI Taxonomy" id="1796628"/>
    <lineage>
        <taxon>Bacteria</taxon>
        <taxon>Bacillati</taxon>
        <taxon>Bacillota</taxon>
        <taxon>Erysipelotrichia</taxon>
        <taxon>Erysipelotrichales</taxon>
        <taxon>Coprobacillaceae</taxon>
        <taxon>Longibaculum</taxon>
    </lineage>
</organism>
<dbReference type="PRINTS" id="PR00096">
    <property type="entry name" value="GATASE"/>
</dbReference>
<dbReference type="Pfam" id="PF00988">
    <property type="entry name" value="CPSase_sm_chain"/>
    <property type="match status" value="1"/>
</dbReference>
<feature type="binding site" evidence="11">
    <location>
        <position position="256"/>
    </location>
    <ligand>
        <name>L-glutamine</name>
        <dbReference type="ChEBI" id="CHEBI:58359"/>
    </ligand>
</feature>
<protein>
    <recommendedName>
        <fullName evidence="11">Carbamoyl phosphate synthase small chain</fullName>
        <ecNumber evidence="11">6.3.5.5</ecNumber>
    </recommendedName>
    <alternativeName>
        <fullName evidence="11">Carbamoyl phosphate synthetase glutamine chain</fullName>
    </alternativeName>
</protein>
<feature type="region of interest" description="CPSase" evidence="11">
    <location>
        <begin position="1"/>
        <end position="175"/>
    </location>
</feature>
<feature type="active site" evidence="11">
    <location>
        <position position="335"/>
    </location>
</feature>
<evidence type="ECO:0000256" key="11">
    <source>
        <dbReference type="HAMAP-Rule" id="MF_01209"/>
    </source>
</evidence>
<evidence type="ECO:0000256" key="2">
    <source>
        <dbReference type="ARBA" id="ARBA00005077"/>
    </source>
</evidence>
<dbReference type="GO" id="GO:0006541">
    <property type="term" value="P:glutamine metabolic process"/>
    <property type="evidence" value="ECO:0007669"/>
    <property type="project" value="InterPro"/>
</dbReference>
<keyword evidence="14" id="KW-1185">Reference proteome</keyword>
<evidence type="ECO:0000313" key="13">
    <source>
        <dbReference type="EMBL" id="TCW00528.1"/>
    </source>
</evidence>
<reference evidence="13 14" key="1">
    <citation type="submission" date="2019-03" db="EMBL/GenBank/DDBJ databases">
        <title>Genomic Encyclopedia of Type Strains, Phase IV (KMG-IV): sequencing the most valuable type-strain genomes for metagenomic binning, comparative biology and taxonomic classification.</title>
        <authorList>
            <person name="Goeker M."/>
        </authorList>
    </citation>
    <scope>NUCLEOTIDE SEQUENCE [LARGE SCALE GENOMIC DNA]</scope>
    <source>
        <strain evidence="13 14">DSM 29487</strain>
    </source>
</reference>
<dbReference type="Pfam" id="PF00117">
    <property type="entry name" value="GATase"/>
    <property type="match status" value="1"/>
</dbReference>
<feature type="binding site" evidence="11">
    <location>
        <position position="294"/>
    </location>
    <ligand>
        <name>L-glutamine</name>
        <dbReference type="ChEBI" id="CHEBI:58359"/>
    </ligand>
</feature>
<evidence type="ECO:0000256" key="1">
    <source>
        <dbReference type="ARBA" id="ARBA00004812"/>
    </source>
</evidence>
<evidence type="ECO:0000256" key="10">
    <source>
        <dbReference type="ARBA" id="ARBA00049285"/>
    </source>
</evidence>
<dbReference type="PRINTS" id="PR00097">
    <property type="entry name" value="ANTSNTHASEII"/>
</dbReference>
<dbReference type="UniPathway" id="UPA00068">
    <property type="reaction ID" value="UER00171"/>
</dbReference>
<feature type="binding site" evidence="11">
    <location>
        <position position="224"/>
    </location>
    <ligand>
        <name>L-glutamine</name>
        <dbReference type="ChEBI" id="CHEBI:58359"/>
    </ligand>
</feature>
<dbReference type="InterPro" id="IPR029062">
    <property type="entry name" value="Class_I_gatase-like"/>
</dbReference>
<comment type="similarity">
    <text evidence="3 11">Belongs to the CarA family.</text>
</comment>
<dbReference type="SUPFAM" id="SSF52317">
    <property type="entry name" value="Class I glutamine amidotransferase-like"/>
    <property type="match status" value="1"/>
</dbReference>
<dbReference type="GO" id="GO:0004359">
    <property type="term" value="F:glutaminase activity"/>
    <property type="evidence" value="ECO:0007669"/>
    <property type="project" value="RHEA"/>
</dbReference>
<dbReference type="InterPro" id="IPR002474">
    <property type="entry name" value="CarbamoylP_synth_ssu_N"/>
</dbReference>
<evidence type="ECO:0000259" key="12">
    <source>
        <dbReference type="SMART" id="SM01097"/>
    </source>
</evidence>
<dbReference type="SMART" id="SM01097">
    <property type="entry name" value="CPSase_sm_chain"/>
    <property type="match status" value="1"/>
</dbReference>